<sequence>MEALLDPRICEIPRPGKKPLFTSGSLPQPPTSIQNECLTPILSLVENTLFIWNNWFVSLPPSLLSADLEKPYDAPNAGELFVHQDFNEYRVLAKDERQRSRRLNNQQLSQLRNYGRFDIESRDFPGYHHSWHISKGLQKGRVPALNSLKSNLCRAMEFLVIGSKNRFVGDYFSAKVAVFAFADFFQTLLGKYLICNAFDVVIVLSFYLCACVLNLNENDNTELI</sequence>
<gene>
    <name evidence="1" type="ORF">WMSIL1_LOCUS3378</name>
</gene>
<name>A0A564Y6J9_HYMDI</name>
<dbReference type="InterPro" id="IPR057435">
    <property type="entry name" value="Lips"/>
</dbReference>
<dbReference type="Pfam" id="PF25228">
    <property type="entry name" value="Lips"/>
    <property type="match status" value="1"/>
</dbReference>
<dbReference type="Proteomes" id="UP000321570">
    <property type="component" value="Unassembled WGS sequence"/>
</dbReference>
<keyword evidence="2" id="KW-1185">Reference proteome</keyword>
<reference evidence="1 2" key="1">
    <citation type="submission" date="2019-07" db="EMBL/GenBank/DDBJ databases">
        <authorList>
            <person name="Jastrzebski P J."/>
            <person name="Paukszto L."/>
            <person name="Jastrzebski P J."/>
        </authorList>
    </citation>
    <scope>NUCLEOTIDE SEQUENCE [LARGE SCALE GENOMIC DNA]</scope>
    <source>
        <strain evidence="1 2">WMS-il1</strain>
    </source>
</reference>
<protein>
    <submittedName>
        <fullName evidence="1">Uncharacterized protein</fullName>
    </submittedName>
</protein>
<evidence type="ECO:0000313" key="2">
    <source>
        <dbReference type="Proteomes" id="UP000321570"/>
    </source>
</evidence>
<dbReference type="AlphaFoldDB" id="A0A564Y6J9"/>
<organism evidence="1 2">
    <name type="scientific">Hymenolepis diminuta</name>
    <name type="common">Rat tapeworm</name>
    <dbReference type="NCBI Taxonomy" id="6216"/>
    <lineage>
        <taxon>Eukaryota</taxon>
        <taxon>Metazoa</taxon>
        <taxon>Spiralia</taxon>
        <taxon>Lophotrochozoa</taxon>
        <taxon>Platyhelminthes</taxon>
        <taxon>Cestoda</taxon>
        <taxon>Eucestoda</taxon>
        <taxon>Cyclophyllidea</taxon>
        <taxon>Hymenolepididae</taxon>
        <taxon>Hymenolepis</taxon>
    </lineage>
</organism>
<proteinExistence type="predicted"/>
<dbReference type="PANTHER" id="PTHR37686">
    <property type="entry name" value="LD36006P"/>
    <property type="match status" value="1"/>
</dbReference>
<evidence type="ECO:0000313" key="1">
    <source>
        <dbReference type="EMBL" id="VUZ42871.1"/>
    </source>
</evidence>
<dbReference type="EMBL" id="CABIJS010000110">
    <property type="protein sequence ID" value="VUZ42871.1"/>
    <property type="molecule type" value="Genomic_DNA"/>
</dbReference>
<dbReference type="PANTHER" id="PTHR37686:SF1">
    <property type="entry name" value="LD36006P"/>
    <property type="match status" value="1"/>
</dbReference>
<accession>A0A564Y6J9</accession>